<dbReference type="STRING" id="572478.Vdis_0872"/>
<sequence length="403" mass="46416">MTRIMNNEAIAYVTGLNINTYPRPLFIKRALGDSLKLYRLRTIIGHLRGEDEFTDVNINTEDVMENYVNNALHAGKNLIYMLPRVHDCVRIDRVDEFTALSIESLYVPFFRKIRERTVIILNTVGALAAMSTGKRVVIDLMDLWSCSAEGLRLNALDYHVLRRAWQVWAWSRAITALLRRIGISNVRYVPFGIDLGRFDPMRVSTSIFFERYRDLEGKVLIGYSGGMWIVNGKERIGVEKIIRAFKLIEDRVKGDAVLVMQTSRSVIPMIKKYGIRNYVYISQTRFNDPFRLSLLRAMDIKVLTATKYLPVYLSERTTMFQYMTSEGAIIAEKTPGVLGVLKHMYNAYMVNLGDVNAMAQAMLELVNDRKLRNYLGGNARKDIETKYNINVISHNIRKYLELN</sequence>
<dbReference type="CAZy" id="GT4">
    <property type="family name" value="Glycosyltransferase Family 4"/>
</dbReference>
<dbReference type="PANTHER" id="PTHR12526:SF622">
    <property type="entry name" value="GLYCOSYLTRANSFERASE (GROUP I)"/>
    <property type="match status" value="1"/>
</dbReference>
<dbReference type="KEGG" id="vdi:Vdis_0872"/>
<proteinExistence type="predicted"/>
<gene>
    <name evidence="2" type="ordered locus">Vdis_0872</name>
</gene>
<dbReference type="GO" id="GO:0016757">
    <property type="term" value="F:glycosyltransferase activity"/>
    <property type="evidence" value="ECO:0007669"/>
    <property type="project" value="InterPro"/>
</dbReference>
<evidence type="ECO:0000313" key="2">
    <source>
        <dbReference type="EMBL" id="ADN50262.1"/>
    </source>
</evidence>
<dbReference type="RefSeq" id="WP_013335987.1">
    <property type="nucleotide sequence ID" value="NC_014537.1"/>
</dbReference>
<dbReference type="Gene3D" id="3.40.50.2000">
    <property type="entry name" value="Glycogen Phosphorylase B"/>
    <property type="match status" value="2"/>
</dbReference>
<dbReference type="Pfam" id="PF00534">
    <property type="entry name" value="Glycos_transf_1"/>
    <property type="match status" value="1"/>
</dbReference>
<dbReference type="Proteomes" id="UP000006681">
    <property type="component" value="Chromosome"/>
</dbReference>
<dbReference type="PANTHER" id="PTHR12526">
    <property type="entry name" value="GLYCOSYLTRANSFERASE"/>
    <property type="match status" value="1"/>
</dbReference>
<keyword evidence="3" id="KW-1185">Reference proteome</keyword>
<dbReference type="SUPFAM" id="SSF53756">
    <property type="entry name" value="UDP-Glycosyltransferase/glycogen phosphorylase"/>
    <property type="match status" value="1"/>
</dbReference>
<dbReference type="HOGENOM" id="CLU_720835_0_0_2"/>
<name>E1QP91_VULDI</name>
<evidence type="ECO:0000313" key="3">
    <source>
        <dbReference type="Proteomes" id="UP000006681"/>
    </source>
</evidence>
<reference evidence="3" key="2">
    <citation type="journal article" date="2010" name="Stand. Genomic Sci.">
        <title>Complete genome sequence of Vulcanisaeta distributa type strain (IC-017T).</title>
        <authorList>
            <person name="Mavromatis K."/>
            <person name="Sikorski J."/>
            <person name="Pabst E."/>
            <person name="Teshima H."/>
            <person name="Lapidus A."/>
            <person name="Lucas S."/>
            <person name="Nolan M."/>
            <person name="Glavina Del Rio T."/>
            <person name="Cheng J."/>
            <person name="Bruce D."/>
            <person name="Goodwin L."/>
            <person name="Pitluck S."/>
            <person name="Liolios K."/>
            <person name="Ivanova N."/>
            <person name="Mikhailova N."/>
            <person name="Pati A."/>
            <person name="Chen A."/>
            <person name="Palaniappan K."/>
            <person name="Land M."/>
            <person name="Hauser L."/>
            <person name="Chang Y."/>
            <person name="Jeffries C."/>
            <person name="Rohde M."/>
            <person name="Spring S."/>
            <person name="Goker M."/>
            <person name="Wirth R."/>
            <person name="Woyke T."/>
            <person name="Bristow J."/>
            <person name="Eisen J."/>
            <person name="Markowitz V."/>
            <person name="Hugenholtz P."/>
            <person name="Klenk H."/>
            <person name="Kyrpides N."/>
        </authorList>
    </citation>
    <scope>NUCLEOTIDE SEQUENCE [LARGE SCALE GENOMIC DNA]</scope>
    <source>
        <strain evidence="3">DSM 14429 / JCM 11212 / NBRC 100878 / IC-017</strain>
    </source>
</reference>
<dbReference type="EMBL" id="CP002100">
    <property type="protein sequence ID" value="ADN50262.1"/>
    <property type="molecule type" value="Genomic_DNA"/>
</dbReference>
<dbReference type="InterPro" id="IPR001296">
    <property type="entry name" value="Glyco_trans_1"/>
</dbReference>
<keyword evidence="2" id="KW-0808">Transferase</keyword>
<dbReference type="GeneID" id="9751801"/>
<reference evidence="2 3" key="1">
    <citation type="journal article" date="2010" name="Stand. Genomic Sci.">
        <title>Complete genome sequence of Vulcanisaeta distributa type strain (IC-017).</title>
        <authorList>
            <person name="Mavromatis K."/>
            <person name="Sikorski J."/>
            <person name="Pabst E."/>
            <person name="Teshima H."/>
            <person name="Lapidus A."/>
            <person name="Lucas S."/>
            <person name="Nolan M."/>
            <person name="Glavina Del Rio T."/>
            <person name="Cheng J.F."/>
            <person name="Bruce D."/>
            <person name="Goodwin L."/>
            <person name="Pitluck S."/>
            <person name="Liolios K."/>
            <person name="Ivanova N."/>
            <person name="Mikhailova N."/>
            <person name="Pati A."/>
            <person name="Chen A."/>
            <person name="Palaniappan K."/>
            <person name="Land M."/>
            <person name="Hauser L."/>
            <person name="Chang Y.J."/>
            <person name="Jeffries C.D."/>
            <person name="Rohde M."/>
            <person name="Spring S."/>
            <person name="Goker M."/>
            <person name="Wirth R."/>
            <person name="Woyke T."/>
            <person name="Bristow J."/>
            <person name="Eisen J.A."/>
            <person name="Markowitz V."/>
            <person name="Hugenholtz P."/>
            <person name="Klenk H.P."/>
            <person name="Kyrpides N.C."/>
        </authorList>
    </citation>
    <scope>NUCLEOTIDE SEQUENCE [LARGE SCALE GENOMIC DNA]</scope>
    <source>
        <strain evidence="3">DSM 14429 / JCM 11212 / NBRC 100878 / IC-017</strain>
    </source>
</reference>
<protein>
    <submittedName>
        <fullName evidence="2">Glycosyl transferase group 1</fullName>
    </submittedName>
</protein>
<dbReference type="eggNOG" id="arCOG01403">
    <property type="taxonomic scope" value="Archaea"/>
</dbReference>
<organism evidence="2 3">
    <name type="scientific">Vulcanisaeta distributa (strain DSM 14429 / JCM 11212 / NBRC 100878 / IC-017)</name>
    <dbReference type="NCBI Taxonomy" id="572478"/>
    <lineage>
        <taxon>Archaea</taxon>
        <taxon>Thermoproteota</taxon>
        <taxon>Thermoprotei</taxon>
        <taxon>Thermoproteales</taxon>
        <taxon>Thermoproteaceae</taxon>
        <taxon>Vulcanisaeta</taxon>
    </lineage>
</organism>
<feature type="domain" description="Glycosyl transferase family 1" evidence="1">
    <location>
        <begin position="237"/>
        <end position="381"/>
    </location>
</feature>
<dbReference type="AlphaFoldDB" id="E1QP91"/>
<accession>E1QP91</accession>
<evidence type="ECO:0000259" key="1">
    <source>
        <dbReference type="Pfam" id="PF00534"/>
    </source>
</evidence>
<dbReference type="OrthoDB" id="132546at2157"/>